<organism evidence="1 2">
    <name type="scientific">Leptospira interrogans serovar Grippotyphosa str. LT2186</name>
    <dbReference type="NCBI Taxonomy" id="1001599"/>
    <lineage>
        <taxon>Bacteria</taxon>
        <taxon>Pseudomonadati</taxon>
        <taxon>Spirochaetota</taxon>
        <taxon>Spirochaetia</taxon>
        <taxon>Leptospirales</taxon>
        <taxon>Leptospiraceae</taxon>
        <taxon>Leptospira</taxon>
    </lineage>
</organism>
<evidence type="ECO:0000313" key="1">
    <source>
        <dbReference type="EMBL" id="EMG11501.1"/>
    </source>
</evidence>
<comment type="caution">
    <text evidence="1">The sequence shown here is derived from an EMBL/GenBank/DDBJ whole genome shotgun (WGS) entry which is preliminary data.</text>
</comment>
<dbReference type="Pfam" id="PF07220">
    <property type="entry name" value="DUF1420"/>
    <property type="match status" value="1"/>
</dbReference>
<dbReference type="BioCyc" id="LINT1001599:G11K9-5561-MONOMER"/>
<name>M3I7W5_LEPIR</name>
<proteinExistence type="predicted"/>
<dbReference type="AlphaFoldDB" id="M3I7W5"/>
<dbReference type="Proteomes" id="UP000011776">
    <property type="component" value="Unassembled WGS sequence"/>
</dbReference>
<accession>M3I7W5</accession>
<reference evidence="1 2" key="1">
    <citation type="submission" date="2013-02" db="EMBL/GenBank/DDBJ databases">
        <authorList>
            <person name="Harkins D.M."/>
            <person name="Durkin A.S."/>
            <person name="Brinkac L.M."/>
            <person name="Haft D.H."/>
            <person name="Selengut J.D."/>
            <person name="Sanka R."/>
            <person name="DePew J."/>
            <person name="Purushe J."/>
            <person name="Tulsiani S.M."/>
            <person name="Graham G.C."/>
            <person name="Burns M.-A."/>
            <person name="Dohnt M.F."/>
            <person name="Smythe L.D."/>
            <person name="McKay D.B."/>
            <person name="Craig S.B."/>
            <person name="Vinetz J.M."/>
            <person name="Sutton G.G."/>
            <person name="Nierman W.C."/>
            <person name="Fouts D.E."/>
        </authorList>
    </citation>
    <scope>NUCLEOTIDE SEQUENCE [LARGE SCALE GENOMIC DNA]</scope>
    <source>
        <strain evidence="1 2">LT2186</strain>
    </source>
</reference>
<sequence>MLYYYRNIDRLHFLREKLYLLDWAKFVNFDSIIASPYLKEIKAKM</sequence>
<gene>
    <name evidence="1" type="ORF">LEP1GSC151_0132</name>
</gene>
<evidence type="ECO:0000313" key="2">
    <source>
        <dbReference type="Proteomes" id="UP000011776"/>
    </source>
</evidence>
<protein>
    <submittedName>
        <fullName evidence="1">PF07220 domain protein</fullName>
    </submittedName>
</protein>
<dbReference type="EMBL" id="AFME02000162">
    <property type="protein sequence ID" value="EMG11501.1"/>
    <property type="molecule type" value="Genomic_DNA"/>
</dbReference>
<dbReference type="InterPro" id="IPR010818">
    <property type="entry name" value="DUF1420"/>
</dbReference>